<reference evidence="2 3" key="1">
    <citation type="submission" date="2024-01" db="EMBL/GenBank/DDBJ databases">
        <title>Genome assemblies of Stephania.</title>
        <authorList>
            <person name="Yang L."/>
        </authorList>
    </citation>
    <scope>NUCLEOTIDE SEQUENCE [LARGE SCALE GENOMIC DNA]</scope>
    <source>
        <strain evidence="2">YNDBR</strain>
        <tissue evidence="2">Leaf</tissue>
    </source>
</reference>
<evidence type="ECO:0000313" key="2">
    <source>
        <dbReference type="EMBL" id="KAK9160810.1"/>
    </source>
</evidence>
<feature type="compositionally biased region" description="Basic and acidic residues" evidence="1">
    <location>
        <begin position="123"/>
        <end position="138"/>
    </location>
</feature>
<evidence type="ECO:0000256" key="1">
    <source>
        <dbReference type="SAM" id="MobiDB-lite"/>
    </source>
</evidence>
<name>A0AAP0PZ53_9MAGN</name>
<sequence>MSGRRLRHVNAERRLEEWKAEVEVRRQQQVRRGARELRRIWWMVRKAEAGSNKKALEPADLCGGESPKRQRRISRSLSLVSRDRSALSLSRRRQAAADGSSRLGEGAVAAGSRWRGRVLQTREQQERQARERQRQADE</sequence>
<comment type="caution">
    <text evidence="2">The sequence shown here is derived from an EMBL/GenBank/DDBJ whole genome shotgun (WGS) entry which is preliminary data.</text>
</comment>
<organism evidence="2 3">
    <name type="scientific">Stephania yunnanensis</name>
    <dbReference type="NCBI Taxonomy" id="152371"/>
    <lineage>
        <taxon>Eukaryota</taxon>
        <taxon>Viridiplantae</taxon>
        <taxon>Streptophyta</taxon>
        <taxon>Embryophyta</taxon>
        <taxon>Tracheophyta</taxon>
        <taxon>Spermatophyta</taxon>
        <taxon>Magnoliopsida</taxon>
        <taxon>Ranunculales</taxon>
        <taxon>Menispermaceae</taxon>
        <taxon>Menispermoideae</taxon>
        <taxon>Cissampelideae</taxon>
        <taxon>Stephania</taxon>
    </lineage>
</organism>
<dbReference type="Proteomes" id="UP001420932">
    <property type="component" value="Unassembled WGS sequence"/>
</dbReference>
<evidence type="ECO:0000313" key="3">
    <source>
        <dbReference type="Proteomes" id="UP001420932"/>
    </source>
</evidence>
<feature type="region of interest" description="Disordered" evidence="1">
    <location>
        <begin position="48"/>
        <end position="138"/>
    </location>
</feature>
<gene>
    <name evidence="2" type="ORF">Syun_007151</name>
</gene>
<protein>
    <submittedName>
        <fullName evidence="2">Uncharacterized protein</fullName>
    </submittedName>
</protein>
<dbReference type="AlphaFoldDB" id="A0AAP0PZ53"/>
<accession>A0AAP0PZ53</accession>
<keyword evidence="3" id="KW-1185">Reference proteome</keyword>
<proteinExistence type="predicted"/>
<dbReference type="EMBL" id="JBBNAF010000003">
    <property type="protein sequence ID" value="KAK9160810.1"/>
    <property type="molecule type" value="Genomic_DNA"/>
</dbReference>